<feature type="region of interest" description="Disordered" evidence="1">
    <location>
        <begin position="51"/>
        <end position="97"/>
    </location>
</feature>
<feature type="compositionally biased region" description="Acidic residues" evidence="1">
    <location>
        <begin position="56"/>
        <end position="81"/>
    </location>
</feature>
<comment type="caution">
    <text evidence="2">The sequence shown here is derived from an EMBL/GenBank/DDBJ whole genome shotgun (WGS) entry which is preliminary data.</text>
</comment>
<accession>A0A9N9PGP1</accession>
<feature type="non-terminal residue" evidence="2">
    <location>
        <position position="97"/>
    </location>
</feature>
<name>A0A9N9PGP1_9GLOM</name>
<dbReference type="EMBL" id="CAJVPY010051558">
    <property type="protein sequence ID" value="CAG8814648.1"/>
    <property type="molecule type" value="Genomic_DNA"/>
</dbReference>
<dbReference type="OrthoDB" id="2415476at2759"/>
<dbReference type="AlphaFoldDB" id="A0A9N9PGP1"/>
<proteinExistence type="predicted"/>
<protein>
    <submittedName>
        <fullName evidence="2">19280_t:CDS:1</fullName>
    </submittedName>
</protein>
<evidence type="ECO:0000313" key="3">
    <source>
        <dbReference type="Proteomes" id="UP000789405"/>
    </source>
</evidence>
<sequence length="97" mass="11422">LDHLDFTAQRLGYPDDASRDPDVLNNFIEKELYKRLDYANYNIQSKKFSQYIDQSQSEDDINNESTQEESSQEESDQEISEIESRETNCFNIKKKMG</sequence>
<organism evidence="2 3">
    <name type="scientific">Dentiscutata erythropus</name>
    <dbReference type="NCBI Taxonomy" id="1348616"/>
    <lineage>
        <taxon>Eukaryota</taxon>
        <taxon>Fungi</taxon>
        <taxon>Fungi incertae sedis</taxon>
        <taxon>Mucoromycota</taxon>
        <taxon>Glomeromycotina</taxon>
        <taxon>Glomeromycetes</taxon>
        <taxon>Diversisporales</taxon>
        <taxon>Gigasporaceae</taxon>
        <taxon>Dentiscutata</taxon>
    </lineage>
</organism>
<reference evidence="2" key="1">
    <citation type="submission" date="2021-06" db="EMBL/GenBank/DDBJ databases">
        <authorList>
            <person name="Kallberg Y."/>
            <person name="Tangrot J."/>
            <person name="Rosling A."/>
        </authorList>
    </citation>
    <scope>NUCLEOTIDE SEQUENCE</scope>
    <source>
        <strain evidence="2">MA453B</strain>
    </source>
</reference>
<keyword evidence="3" id="KW-1185">Reference proteome</keyword>
<evidence type="ECO:0000313" key="2">
    <source>
        <dbReference type="EMBL" id="CAG8814648.1"/>
    </source>
</evidence>
<evidence type="ECO:0000256" key="1">
    <source>
        <dbReference type="SAM" id="MobiDB-lite"/>
    </source>
</evidence>
<dbReference type="Proteomes" id="UP000789405">
    <property type="component" value="Unassembled WGS sequence"/>
</dbReference>
<feature type="non-terminal residue" evidence="2">
    <location>
        <position position="1"/>
    </location>
</feature>
<gene>
    <name evidence="2" type="ORF">DERYTH_LOCUS25997</name>
</gene>